<reference evidence="2" key="1">
    <citation type="submission" date="2019-11" db="EMBL/GenBank/DDBJ databases">
        <title>Characterization of Clostridium perfringens isolates from swine manure treated agricultural soils.</title>
        <authorList>
            <person name="Wushke S.T."/>
        </authorList>
    </citation>
    <scope>NUCLEOTIDE SEQUENCE</scope>
    <source>
        <strain evidence="2">X26</strain>
    </source>
</reference>
<keyword evidence="1" id="KW-0812">Transmembrane</keyword>
<evidence type="ECO:0000313" key="3">
    <source>
        <dbReference type="Proteomes" id="UP001291306"/>
    </source>
</evidence>
<keyword evidence="1" id="KW-1133">Transmembrane helix</keyword>
<proteinExistence type="predicted"/>
<dbReference type="Pfam" id="PF06182">
    <property type="entry name" value="ABC2_membrane_6"/>
    <property type="match status" value="1"/>
</dbReference>
<dbReference type="EMBL" id="WNVC01000723">
    <property type="protein sequence ID" value="MDZ5000832.1"/>
    <property type="molecule type" value="Genomic_DNA"/>
</dbReference>
<evidence type="ECO:0000313" key="2">
    <source>
        <dbReference type="EMBL" id="MDZ5000832.1"/>
    </source>
</evidence>
<feature type="transmembrane region" description="Helical" evidence="1">
    <location>
        <begin position="12"/>
        <end position="30"/>
    </location>
</feature>
<protein>
    <submittedName>
        <fullName evidence="2">Multidrug ABC transporter permease</fullName>
    </submittedName>
</protein>
<feature type="non-terminal residue" evidence="2">
    <location>
        <position position="1"/>
    </location>
</feature>
<comment type="caution">
    <text evidence="2">The sequence shown here is derived from an EMBL/GenBank/DDBJ whole genome shotgun (WGS) entry which is preliminary data.</text>
</comment>
<gene>
    <name evidence="2" type="ORF">GNF79_17555</name>
</gene>
<dbReference type="Proteomes" id="UP001291306">
    <property type="component" value="Unassembled WGS sequence"/>
</dbReference>
<accession>A0AAW9I8R3</accession>
<evidence type="ECO:0000256" key="1">
    <source>
        <dbReference type="SAM" id="Phobius"/>
    </source>
</evidence>
<dbReference type="InterPro" id="IPR010390">
    <property type="entry name" value="ABC-2_transporter-like"/>
</dbReference>
<keyword evidence="1" id="KW-0472">Membrane</keyword>
<name>A0AAW9I8R3_CLOPF</name>
<dbReference type="AlphaFoldDB" id="A0AAW9I8R3"/>
<organism evidence="2 3">
    <name type="scientific">Clostridium perfringens</name>
    <dbReference type="NCBI Taxonomy" id="1502"/>
    <lineage>
        <taxon>Bacteria</taxon>
        <taxon>Bacillati</taxon>
        <taxon>Bacillota</taxon>
        <taxon>Clostridia</taxon>
        <taxon>Eubacteriales</taxon>
        <taxon>Clostridiaceae</taxon>
        <taxon>Clostridium</taxon>
    </lineage>
</organism>
<sequence length="42" mass="4564">YFIGKGNMLSGVLLPFLVSLISIIVSYKIWLKGISVYESAGS</sequence>